<evidence type="ECO:0000256" key="2">
    <source>
        <dbReference type="SAM" id="SignalP"/>
    </source>
</evidence>
<dbReference type="InterPro" id="IPR004142">
    <property type="entry name" value="NDRG"/>
</dbReference>
<dbReference type="AlphaFoldDB" id="A0A6B0U0S8"/>
<organism evidence="3">
    <name type="scientific">Ixodes ricinus</name>
    <name type="common">Common tick</name>
    <name type="synonym">Acarus ricinus</name>
    <dbReference type="NCBI Taxonomy" id="34613"/>
    <lineage>
        <taxon>Eukaryota</taxon>
        <taxon>Metazoa</taxon>
        <taxon>Ecdysozoa</taxon>
        <taxon>Arthropoda</taxon>
        <taxon>Chelicerata</taxon>
        <taxon>Arachnida</taxon>
        <taxon>Acari</taxon>
        <taxon>Parasitiformes</taxon>
        <taxon>Ixodida</taxon>
        <taxon>Ixodoidea</taxon>
        <taxon>Ixodidae</taxon>
        <taxon>Ixodinae</taxon>
        <taxon>Ixodes</taxon>
    </lineage>
</organism>
<dbReference type="PANTHER" id="PTHR11034">
    <property type="entry name" value="N-MYC DOWNSTREAM REGULATED"/>
    <property type="match status" value="1"/>
</dbReference>
<evidence type="ECO:0000313" key="3">
    <source>
        <dbReference type="EMBL" id="MXU86109.1"/>
    </source>
</evidence>
<evidence type="ECO:0000256" key="1">
    <source>
        <dbReference type="ARBA" id="ARBA00005598"/>
    </source>
</evidence>
<sequence>MTFVLAWGRCTVMLVAGALSPHLDDTVNMNGRMDPTTSSWMKISDCGMVLEEQPGKVSEAFRLFLQGLGYGKLKKKKKRGFDPFCFCAL</sequence>
<comment type="similarity">
    <text evidence="1">Belongs to the NDRG family.</text>
</comment>
<proteinExistence type="inferred from homology"/>
<feature type="signal peptide" evidence="2">
    <location>
        <begin position="1"/>
        <end position="17"/>
    </location>
</feature>
<keyword evidence="2" id="KW-0732">Signal</keyword>
<dbReference type="Pfam" id="PF03096">
    <property type="entry name" value="Ndr"/>
    <property type="match status" value="1"/>
</dbReference>
<evidence type="ECO:0008006" key="4">
    <source>
        <dbReference type="Google" id="ProtNLM"/>
    </source>
</evidence>
<protein>
    <recommendedName>
        <fullName evidence="4">Secreted protein</fullName>
    </recommendedName>
</protein>
<dbReference type="EMBL" id="GIFC01004026">
    <property type="protein sequence ID" value="MXU86109.1"/>
    <property type="molecule type" value="Transcribed_RNA"/>
</dbReference>
<accession>A0A6B0U0S8</accession>
<dbReference type="Gene3D" id="3.40.50.1820">
    <property type="entry name" value="alpha/beta hydrolase"/>
    <property type="match status" value="1"/>
</dbReference>
<feature type="chain" id="PRO_5025580413" description="Secreted protein" evidence="2">
    <location>
        <begin position="18"/>
        <end position="89"/>
    </location>
</feature>
<dbReference type="InterPro" id="IPR029058">
    <property type="entry name" value="AB_hydrolase_fold"/>
</dbReference>
<name>A0A6B0U0S8_IXORI</name>
<reference evidence="3" key="1">
    <citation type="submission" date="2019-12" db="EMBL/GenBank/DDBJ databases">
        <title>An insight into the sialome of adult female Ixodes ricinus ticks feeding for 6 days.</title>
        <authorList>
            <person name="Perner J."/>
            <person name="Ribeiro J.M.C."/>
        </authorList>
    </citation>
    <scope>NUCLEOTIDE SEQUENCE</scope>
    <source>
        <strain evidence="3">Semi-engorged</strain>
        <tissue evidence="3">Salivary glands</tissue>
    </source>
</reference>